<proteinExistence type="predicted"/>
<evidence type="ECO:0000313" key="3">
    <source>
        <dbReference type="Proteomes" id="UP001596103"/>
    </source>
</evidence>
<feature type="region of interest" description="Disordered" evidence="1">
    <location>
        <begin position="64"/>
        <end position="98"/>
    </location>
</feature>
<keyword evidence="3" id="KW-1185">Reference proteome</keyword>
<evidence type="ECO:0000256" key="1">
    <source>
        <dbReference type="SAM" id="MobiDB-lite"/>
    </source>
</evidence>
<name>A0ABW0J6N6_9BURK</name>
<dbReference type="Proteomes" id="UP001596103">
    <property type="component" value="Unassembled WGS sequence"/>
</dbReference>
<gene>
    <name evidence="2" type="ORF">ACFPTO_07820</name>
</gene>
<protein>
    <submittedName>
        <fullName evidence="2">Uncharacterized protein</fullName>
    </submittedName>
</protein>
<comment type="caution">
    <text evidence="2">The sequence shown here is derived from an EMBL/GenBank/DDBJ whole genome shotgun (WGS) entry which is preliminary data.</text>
</comment>
<feature type="compositionally biased region" description="Gly residues" evidence="1">
    <location>
        <begin position="85"/>
        <end position="98"/>
    </location>
</feature>
<sequence>MNNSICDKQCCLLLRGWSIRGVAMYAIGAGFLLPGIAARAADSGAPDAIAMQFIALADTDVGDSGTACDPANEPANDPVNDPTTGPGGGHGGGHGNGH</sequence>
<accession>A0ABW0J6N6</accession>
<dbReference type="RefSeq" id="WP_377710614.1">
    <property type="nucleotide sequence ID" value="NZ_JBHSMP010000010.1"/>
</dbReference>
<reference evidence="3" key="1">
    <citation type="journal article" date="2019" name="Int. J. Syst. Evol. Microbiol.">
        <title>The Global Catalogue of Microorganisms (GCM) 10K type strain sequencing project: providing services to taxonomists for standard genome sequencing and annotation.</title>
        <authorList>
            <consortium name="The Broad Institute Genomics Platform"/>
            <consortium name="The Broad Institute Genome Sequencing Center for Infectious Disease"/>
            <person name="Wu L."/>
            <person name="Ma J."/>
        </authorList>
    </citation>
    <scope>NUCLEOTIDE SEQUENCE [LARGE SCALE GENOMIC DNA]</scope>
    <source>
        <strain evidence="3">CCUG 56042</strain>
    </source>
</reference>
<dbReference type="EMBL" id="JBHSMP010000010">
    <property type="protein sequence ID" value="MFC5428708.1"/>
    <property type="molecule type" value="Genomic_DNA"/>
</dbReference>
<organism evidence="2 3">
    <name type="scientific">Paraburkholderia denitrificans</name>
    <dbReference type="NCBI Taxonomy" id="694025"/>
    <lineage>
        <taxon>Bacteria</taxon>
        <taxon>Pseudomonadati</taxon>
        <taxon>Pseudomonadota</taxon>
        <taxon>Betaproteobacteria</taxon>
        <taxon>Burkholderiales</taxon>
        <taxon>Burkholderiaceae</taxon>
        <taxon>Paraburkholderia</taxon>
    </lineage>
</organism>
<evidence type="ECO:0000313" key="2">
    <source>
        <dbReference type="EMBL" id="MFC5428708.1"/>
    </source>
</evidence>